<reference evidence="1" key="1">
    <citation type="submission" date="2022-06" db="EMBL/GenBank/DDBJ databases">
        <title>Phylogenomic reconstructions and comparative analyses of Kickxellomycotina fungi.</title>
        <authorList>
            <person name="Reynolds N.K."/>
            <person name="Stajich J.E."/>
            <person name="Barry K."/>
            <person name="Grigoriev I.V."/>
            <person name="Crous P."/>
            <person name="Smith M.E."/>
        </authorList>
    </citation>
    <scope>NUCLEOTIDE SEQUENCE</scope>
    <source>
        <strain evidence="1">RSA 2271</strain>
    </source>
</reference>
<protein>
    <submittedName>
        <fullName evidence="1">Carbamoyl-phosphate synthase</fullName>
    </submittedName>
</protein>
<gene>
    <name evidence="1" type="primary">URA2_3</name>
    <name evidence="1" type="ORF">EV182_004599</name>
</gene>
<keyword evidence="2" id="KW-1185">Reference proteome</keyword>
<comment type="caution">
    <text evidence="1">The sequence shown here is derived from an EMBL/GenBank/DDBJ whole genome shotgun (WGS) entry which is preliminary data.</text>
</comment>
<dbReference type="Proteomes" id="UP001145114">
    <property type="component" value="Unassembled WGS sequence"/>
</dbReference>
<proteinExistence type="predicted"/>
<name>A0ACC1HIM6_9FUNG</name>
<dbReference type="EMBL" id="JAMZIH010006591">
    <property type="protein sequence ID" value="KAJ1673764.1"/>
    <property type="molecule type" value="Genomic_DNA"/>
</dbReference>
<evidence type="ECO:0000313" key="1">
    <source>
        <dbReference type="EMBL" id="KAJ1673764.1"/>
    </source>
</evidence>
<feature type="non-terminal residue" evidence="1">
    <location>
        <position position="665"/>
    </location>
</feature>
<sequence>MKRAKLLGFSDRAIAKFTGRNELQVRNRRLELNITPFVKQIDTVAAEFPAYTNYLYMTYNASENDVDFEDHGVMVMGSGVYRIGSSVEFDWCAVRAIRTLRQNGFKTVMVNYNPETVSTDYDEADRLYFTNITLERVMDIYEIEKSQGVILSMGGQAPNNIALGLHRQKVKIYGTNPENIDGAENRYKFSRMLDQIGVDQPSWKELTKIEEAEAFCEEVGYPVLVRPSYVLSGAAMNVVFSKDDLSNYLQQAVTVSREHPVVITKYIEEAKEIDVDAVALDGKVIMHCISEHVENAGVHSGDATLVQPPQDLDPVTVRKIEEATAKIGKALAVTGPYNIQFMAKNNEIKVIECNVRAARSFPFVSKVTGVDLIELATKAMMGLPVVPYPNQGKKLNYVGVKVPQFSFSRLLGADPVLGVEMASTGEVAAFGRDKYDAYLKALVATGFRVPKQNILFSIGSFKEKQEMLPSIKLLHQMGFKIFATSGTADFIQEHNIPVKFLDADSQVEEYSLQQYLANNLIDLYINLPSKNRYRRPASYVSAGYKSRRMAIDYSVPLVTNIKCAKMFAEAIARYNPQKWEIANLDYISSHQTVVLPGLVSIDSLAVNFNHSDRFRAATRAAASGGFTTLVVNPNGPEFSASDDHTLAMIKTTTSGNAYVDYEFGV</sequence>
<organism evidence="1 2">
    <name type="scientific">Spiromyces aspiralis</name>
    <dbReference type="NCBI Taxonomy" id="68401"/>
    <lineage>
        <taxon>Eukaryota</taxon>
        <taxon>Fungi</taxon>
        <taxon>Fungi incertae sedis</taxon>
        <taxon>Zoopagomycota</taxon>
        <taxon>Kickxellomycotina</taxon>
        <taxon>Kickxellomycetes</taxon>
        <taxon>Kickxellales</taxon>
        <taxon>Kickxellaceae</taxon>
        <taxon>Spiromyces</taxon>
    </lineage>
</organism>
<evidence type="ECO:0000313" key="2">
    <source>
        <dbReference type="Proteomes" id="UP001145114"/>
    </source>
</evidence>
<accession>A0ACC1HIM6</accession>